<name>A0A183G231_HELPZ</name>
<keyword evidence="2" id="KW-1185">Reference proteome</keyword>
<dbReference type="EMBL" id="UZAH01028793">
    <property type="protein sequence ID" value="VDP02405.1"/>
    <property type="molecule type" value="Genomic_DNA"/>
</dbReference>
<sequence>MTRTALLDADSQVSIIPLQMLVDAMQNGYDLNADVEEIDLDRSKAVYDAPENPRLTKPCFSKSEAKGAPRKVRSSLPEVSKKKAAAAARVPQLGVAQAQRKRVKKEPVGRSALAKESAQLQLSKDYGDEVGYMKTAMGEVYAELTRYLSALKRRLEAVVSCHYSVLETSPHIHRATFRKTALRYRQTSFTGRQIVQAIGENIMFIRGCLDGAEEAAATGQRARA</sequence>
<proteinExistence type="predicted"/>
<evidence type="ECO:0000313" key="1">
    <source>
        <dbReference type="EMBL" id="VDP02405.1"/>
    </source>
</evidence>
<evidence type="ECO:0000313" key="2">
    <source>
        <dbReference type="Proteomes" id="UP000050761"/>
    </source>
</evidence>
<evidence type="ECO:0000313" key="3">
    <source>
        <dbReference type="WBParaSite" id="HPBE_0001532001-mRNA-1"/>
    </source>
</evidence>
<reference evidence="1 2" key="1">
    <citation type="submission" date="2018-11" db="EMBL/GenBank/DDBJ databases">
        <authorList>
            <consortium name="Pathogen Informatics"/>
        </authorList>
    </citation>
    <scope>NUCLEOTIDE SEQUENCE [LARGE SCALE GENOMIC DNA]</scope>
</reference>
<dbReference type="Proteomes" id="UP000050761">
    <property type="component" value="Unassembled WGS sequence"/>
</dbReference>
<reference evidence="3" key="2">
    <citation type="submission" date="2019-09" db="UniProtKB">
        <authorList>
            <consortium name="WormBaseParasite"/>
        </authorList>
    </citation>
    <scope>IDENTIFICATION</scope>
</reference>
<gene>
    <name evidence="1" type="ORF">HPBE_LOCUS15319</name>
</gene>
<dbReference type="WBParaSite" id="HPBE_0001532001-mRNA-1">
    <property type="protein sequence ID" value="HPBE_0001532001-mRNA-1"/>
    <property type="gene ID" value="HPBE_0001532001"/>
</dbReference>
<accession>A0A3P8B671</accession>
<accession>A0A183G231</accession>
<protein>
    <submittedName>
        <fullName evidence="3">Histone domain-containing protein</fullName>
    </submittedName>
</protein>
<dbReference type="AlphaFoldDB" id="A0A183G231"/>
<organism evidence="2 3">
    <name type="scientific">Heligmosomoides polygyrus</name>
    <name type="common">Parasitic roundworm</name>
    <dbReference type="NCBI Taxonomy" id="6339"/>
    <lineage>
        <taxon>Eukaryota</taxon>
        <taxon>Metazoa</taxon>
        <taxon>Ecdysozoa</taxon>
        <taxon>Nematoda</taxon>
        <taxon>Chromadorea</taxon>
        <taxon>Rhabditida</taxon>
        <taxon>Rhabditina</taxon>
        <taxon>Rhabditomorpha</taxon>
        <taxon>Strongyloidea</taxon>
        <taxon>Heligmosomidae</taxon>
        <taxon>Heligmosomoides</taxon>
    </lineage>
</organism>